<name>A0ABS3WEN5_9BACL</name>
<feature type="transmembrane region" description="Helical" evidence="1">
    <location>
        <begin position="127"/>
        <end position="145"/>
    </location>
</feature>
<comment type="caution">
    <text evidence="2">The sequence shown here is derived from an EMBL/GenBank/DDBJ whole genome shotgun (WGS) entry which is preliminary data.</text>
</comment>
<gene>
    <name evidence="2" type="ORF">I8J29_21500</name>
</gene>
<feature type="transmembrane region" description="Helical" evidence="1">
    <location>
        <begin position="30"/>
        <end position="49"/>
    </location>
</feature>
<evidence type="ECO:0000313" key="3">
    <source>
        <dbReference type="Proteomes" id="UP000670947"/>
    </source>
</evidence>
<proteinExistence type="predicted"/>
<reference evidence="2 3" key="1">
    <citation type="submission" date="2021-03" db="EMBL/GenBank/DDBJ databases">
        <title>Paenibacillus artemisicola MWE-103 whole genome sequence.</title>
        <authorList>
            <person name="Ham Y.J."/>
        </authorList>
    </citation>
    <scope>NUCLEOTIDE SEQUENCE [LARGE SCALE GENOMIC DNA]</scope>
    <source>
        <strain evidence="2 3">MWE-103</strain>
    </source>
</reference>
<evidence type="ECO:0000313" key="2">
    <source>
        <dbReference type="EMBL" id="MBO7746795.1"/>
    </source>
</evidence>
<keyword evidence="3" id="KW-1185">Reference proteome</keyword>
<dbReference type="Pfam" id="PF10067">
    <property type="entry name" value="DUF2306"/>
    <property type="match status" value="1"/>
</dbReference>
<protein>
    <submittedName>
        <fullName evidence="2">DUF2306 domain-containing protein</fullName>
    </submittedName>
</protein>
<feature type="transmembrane region" description="Helical" evidence="1">
    <location>
        <begin position="69"/>
        <end position="89"/>
    </location>
</feature>
<feature type="transmembrane region" description="Helical" evidence="1">
    <location>
        <begin position="101"/>
        <end position="121"/>
    </location>
</feature>
<keyword evidence="1" id="KW-1133">Transmembrane helix</keyword>
<dbReference type="InterPro" id="IPR018750">
    <property type="entry name" value="DUF2306_membrane"/>
</dbReference>
<feature type="transmembrane region" description="Helical" evidence="1">
    <location>
        <begin position="209"/>
        <end position="227"/>
    </location>
</feature>
<keyword evidence="1" id="KW-0472">Membrane</keyword>
<evidence type="ECO:0000256" key="1">
    <source>
        <dbReference type="SAM" id="Phobius"/>
    </source>
</evidence>
<accession>A0ABS3WEN5</accession>
<dbReference type="Proteomes" id="UP000670947">
    <property type="component" value="Unassembled WGS sequence"/>
</dbReference>
<organism evidence="2 3">
    <name type="scientific">Paenibacillus artemisiicola</name>
    <dbReference type="NCBI Taxonomy" id="1172618"/>
    <lineage>
        <taxon>Bacteria</taxon>
        <taxon>Bacillati</taxon>
        <taxon>Bacillota</taxon>
        <taxon>Bacilli</taxon>
        <taxon>Bacillales</taxon>
        <taxon>Paenibacillaceae</taxon>
        <taxon>Paenibacillus</taxon>
    </lineage>
</organism>
<sequence length="232" mass="25105">MGGENGRPPGQAAARRGACPILKTKLNRRLLLLIASLGVMIPFAAPYFTFDPANSRVDIAPGSLRFPLLIAHIAFAFAAMLAGFAQFSGRLRARRPGLHRIVGRVYVASVGAAGLLALPLAGYMDDFSKATGFLALALAWLFTAWKGWRGALRRDFDAHRIWMLRSFGITLVAVSGRLLVPVLLLTYGLLHGFTLPAGREGMVEAVLNVNIWAGLVANFAVVEWVLLKPKKS</sequence>
<dbReference type="EMBL" id="JAGGDJ010000023">
    <property type="protein sequence ID" value="MBO7746795.1"/>
    <property type="molecule type" value="Genomic_DNA"/>
</dbReference>
<feature type="transmembrane region" description="Helical" evidence="1">
    <location>
        <begin position="166"/>
        <end position="189"/>
    </location>
</feature>
<keyword evidence="1" id="KW-0812">Transmembrane</keyword>